<dbReference type="EMBL" id="JAEHNY010000002">
    <property type="protein sequence ID" value="MBI6118979.1"/>
    <property type="molecule type" value="Genomic_DNA"/>
</dbReference>
<dbReference type="Gene3D" id="2.60.40.200">
    <property type="entry name" value="Superoxide dismutase, copper/zinc binding domain"/>
    <property type="match status" value="2"/>
</dbReference>
<evidence type="ECO:0000313" key="4">
    <source>
        <dbReference type="Proteomes" id="UP000635665"/>
    </source>
</evidence>
<accession>A0ABS0TD61</accession>
<reference evidence="3 4" key="1">
    <citation type="submission" date="2020-12" db="EMBL/GenBank/DDBJ databases">
        <title>Salegentibacter orientalis sp. nov., isolated from costal sediment.</title>
        <authorList>
            <person name="Lian F.-B."/>
        </authorList>
    </citation>
    <scope>NUCLEOTIDE SEQUENCE [LARGE SCALE GENOMIC DNA]</scope>
    <source>
        <strain evidence="3 4">F60176</strain>
    </source>
</reference>
<dbReference type="RefSeq" id="WP_198627227.1">
    <property type="nucleotide sequence ID" value="NZ_JAEHNY010000002.1"/>
</dbReference>
<evidence type="ECO:0000256" key="1">
    <source>
        <dbReference type="ARBA" id="ARBA00010457"/>
    </source>
</evidence>
<keyword evidence="4" id="KW-1185">Reference proteome</keyword>
<dbReference type="InterPro" id="IPR036423">
    <property type="entry name" value="SOD-like_Cu/Zn_dom_sf"/>
</dbReference>
<evidence type="ECO:0000313" key="3">
    <source>
        <dbReference type="EMBL" id="MBI6118979.1"/>
    </source>
</evidence>
<feature type="domain" description="CHRD" evidence="2">
    <location>
        <begin position="41"/>
        <end position="129"/>
    </location>
</feature>
<comment type="similarity">
    <text evidence="1">Belongs to the Cu-Zn superoxide dismutase family.</text>
</comment>
<sequence length="279" mass="29306">MKKLAFALMMVAGFASCDSDDDGVDIPFEGETKEYTLNTIGDSGVSGTVTFNENEDGSTTVEFDLEGTEDGSVHPAHIHMNSAVETGEIVVTFNPITDGESITEVSELNGEPITYEELVAYDGYINVHLSEDDLPTIVAQTDIGGNALTGESVSYDLNEMDIAGVSGVAVFEERENGETLATLDLDGTTEGGSHPAHIHVGSVEDAPGAIAITFNPVNGATGMSMTNIAMTDGTEEEEGEAITYEDLLTYNGYINVHASADDLETLAAQGNMGANASEE</sequence>
<dbReference type="PROSITE" id="PS51257">
    <property type="entry name" value="PROKAR_LIPOPROTEIN"/>
    <property type="match status" value="1"/>
</dbReference>
<name>A0ABS0TD61_9FLAO</name>
<gene>
    <name evidence="3" type="ORF">I6U50_02980</name>
</gene>
<protein>
    <submittedName>
        <fullName evidence="3">CHRD domain-containing protein</fullName>
    </submittedName>
</protein>
<proteinExistence type="inferred from homology"/>
<organism evidence="3 4">
    <name type="scientific">Salegentibacter maritimus</name>
    <dbReference type="NCBI Taxonomy" id="2794347"/>
    <lineage>
        <taxon>Bacteria</taxon>
        <taxon>Pseudomonadati</taxon>
        <taxon>Bacteroidota</taxon>
        <taxon>Flavobacteriia</taxon>
        <taxon>Flavobacteriales</taxon>
        <taxon>Flavobacteriaceae</taxon>
        <taxon>Salegentibacter</taxon>
    </lineage>
</organism>
<dbReference type="SUPFAM" id="SSF49329">
    <property type="entry name" value="Cu,Zn superoxide dismutase-like"/>
    <property type="match status" value="2"/>
</dbReference>
<dbReference type="InterPro" id="IPR010895">
    <property type="entry name" value="CHRD"/>
</dbReference>
<dbReference type="Proteomes" id="UP000635665">
    <property type="component" value="Unassembled WGS sequence"/>
</dbReference>
<dbReference type="Pfam" id="PF07452">
    <property type="entry name" value="CHRD"/>
    <property type="match status" value="1"/>
</dbReference>
<comment type="caution">
    <text evidence="3">The sequence shown here is derived from an EMBL/GenBank/DDBJ whole genome shotgun (WGS) entry which is preliminary data.</text>
</comment>
<evidence type="ECO:0000259" key="2">
    <source>
        <dbReference type="Pfam" id="PF07452"/>
    </source>
</evidence>